<keyword evidence="1" id="KW-0732">Signal</keyword>
<accession>A0ABU7CI04</accession>
<gene>
    <name evidence="2" type="ORF">ATANTOWER_021507</name>
</gene>
<name>A0ABU7CI04_9TELE</name>
<dbReference type="EMBL" id="JAHUTI010093134">
    <property type="protein sequence ID" value="MED6262548.1"/>
    <property type="molecule type" value="Genomic_DNA"/>
</dbReference>
<evidence type="ECO:0000256" key="1">
    <source>
        <dbReference type="SAM" id="SignalP"/>
    </source>
</evidence>
<keyword evidence="3" id="KW-1185">Reference proteome</keyword>
<proteinExistence type="predicted"/>
<evidence type="ECO:0000313" key="2">
    <source>
        <dbReference type="EMBL" id="MED6262548.1"/>
    </source>
</evidence>
<feature type="chain" id="PRO_5046081586" description="Secreted protein" evidence="1">
    <location>
        <begin position="18"/>
        <end position="73"/>
    </location>
</feature>
<evidence type="ECO:0008006" key="4">
    <source>
        <dbReference type="Google" id="ProtNLM"/>
    </source>
</evidence>
<feature type="signal peptide" evidence="1">
    <location>
        <begin position="1"/>
        <end position="17"/>
    </location>
</feature>
<organism evidence="2 3">
    <name type="scientific">Ataeniobius toweri</name>
    <dbReference type="NCBI Taxonomy" id="208326"/>
    <lineage>
        <taxon>Eukaryota</taxon>
        <taxon>Metazoa</taxon>
        <taxon>Chordata</taxon>
        <taxon>Craniata</taxon>
        <taxon>Vertebrata</taxon>
        <taxon>Euteleostomi</taxon>
        <taxon>Actinopterygii</taxon>
        <taxon>Neopterygii</taxon>
        <taxon>Teleostei</taxon>
        <taxon>Neoteleostei</taxon>
        <taxon>Acanthomorphata</taxon>
        <taxon>Ovalentaria</taxon>
        <taxon>Atherinomorphae</taxon>
        <taxon>Cyprinodontiformes</taxon>
        <taxon>Goodeidae</taxon>
        <taxon>Ataeniobius</taxon>
    </lineage>
</organism>
<dbReference type="Proteomes" id="UP001345963">
    <property type="component" value="Unassembled WGS sequence"/>
</dbReference>
<protein>
    <recommendedName>
        <fullName evidence="4">Secreted protein</fullName>
    </recommendedName>
</protein>
<evidence type="ECO:0000313" key="3">
    <source>
        <dbReference type="Proteomes" id="UP001345963"/>
    </source>
</evidence>
<sequence length="73" mass="8559">MRHKSVPLISLIAFVLSQQLPPQQIRHTVRQSIRNAPETQRTEHYFCTRFAYGFLFAQKGLKQQRFSIVTPCL</sequence>
<reference evidence="2 3" key="1">
    <citation type="submission" date="2021-07" db="EMBL/GenBank/DDBJ databases">
        <authorList>
            <person name="Palmer J.M."/>
        </authorList>
    </citation>
    <scope>NUCLEOTIDE SEQUENCE [LARGE SCALE GENOMIC DNA]</scope>
    <source>
        <strain evidence="2 3">AT_MEX2019</strain>
        <tissue evidence="2">Muscle</tissue>
    </source>
</reference>
<comment type="caution">
    <text evidence="2">The sequence shown here is derived from an EMBL/GenBank/DDBJ whole genome shotgun (WGS) entry which is preliminary data.</text>
</comment>